<evidence type="ECO:0000256" key="3">
    <source>
        <dbReference type="ARBA" id="ARBA00022448"/>
    </source>
</evidence>
<feature type="domain" description="60S ribosomal export protein NMD3 SH3" evidence="10">
    <location>
        <begin position="237"/>
        <end position="282"/>
    </location>
</feature>
<feature type="domain" description="60S ribosomal export protein NMD3 OB-fold" evidence="9">
    <location>
        <begin position="299"/>
        <end position="406"/>
    </location>
</feature>
<dbReference type="GO" id="GO:0005634">
    <property type="term" value="C:nucleus"/>
    <property type="evidence" value="ECO:0007669"/>
    <property type="project" value="UniProtKB-SubCell"/>
</dbReference>
<dbReference type="Pfam" id="PF21192">
    <property type="entry name" value="OB_NMD3"/>
    <property type="match status" value="1"/>
</dbReference>
<evidence type="ECO:0000313" key="11">
    <source>
        <dbReference type="EMBL" id="CAG9317855.1"/>
    </source>
</evidence>
<keyword evidence="3 7" id="KW-0813">Transport</keyword>
<proteinExistence type="inferred from homology"/>
<dbReference type="GO" id="GO:0015031">
    <property type="term" value="P:protein transport"/>
    <property type="evidence" value="ECO:0007669"/>
    <property type="project" value="UniProtKB-KW"/>
</dbReference>
<dbReference type="PANTHER" id="PTHR12746:SF2">
    <property type="entry name" value="60S RIBOSOMAL EXPORT PROTEIN NMD3"/>
    <property type="match status" value="1"/>
</dbReference>
<dbReference type="PANTHER" id="PTHR12746">
    <property type="entry name" value="NONSENSE-MEDIATED MRNA DECAY PROTEIN 3"/>
    <property type="match status" value="1"/>
</dbReference>
<dbReference type="InterPro" id="IPR007064">
    <property type="entry name" value="Nmd3_N"/>
</dbReference>
<evidence type="ECO:0000256" key="4">
    <source>
        <dbReference type="ARBA" id="ARBA00022490"/>
    </source>
</evidence>
<evidence type="ECO:0000256" key="2">
    <source>
        <dbReference type="ARBA" id="ARBA00017035"/>
    </source>
</evidence>
<evidence type="ECO:0000256" key="7">
    <source>
        <dbReference type="RuleBase" id="RU364108"/>
    </source>
</evidence>
<protein>
    <recommendedName>
        <fullName evidence="2 7">60S ribosomal export protein NMD3</fullName>
    </recommendedName>
</protein>
<comment type="caution">
    <text evidence="11">The sequence shown here is derived from an EMBL/GenBank/DDBJ whole genome shotgun (WGS) entry which is preliminary data.</text>
</comment>
<feature type="domain" description="Nmd3 N-terminal" evidence="8">
    <location>
        <begin position="8"/>
        <end position="234"/>
    </location>
</feature>
<reference evidence="11" key="1">
    <citation type="submission" date="2021-09" db="EMBL/GenBank/DDBJ databases">
        <authorList>
            <consortium name="AG Swart"/>
            <person name="Singh M."/>
            <person name="Singh A."/>
            <person name="Seah K."/>
            <person name="Emmerich C."/>
        </authorList>
    </citation>
    <scope>NUCLEOTIDE SEQUENCE</scope>
    <source>
        <strain evidence="11">ATCC30299</strain>
    </source>
</reference>
<keyword evidence="4 7" id="KW-0963">Cytoplasm</keyword>
<evidence type="ECO:0000259" key="9">
    <source>
        <dbReference type="Pfam" id="PF21192"/>
    </source>
</evidence>
<keyword evidence="5 7" id="KW-0653">Protein transport</keyword>
<evidence type="ECO:0000256" key="6">
    <source>
        <dbReference type="ARBA" id="ARBA00023242"/>
    </source>
</evidence>
<dbReference type="Pfam" id="PF21193">
    <property type="entry name" value="NMD_SH3"/>
    <property type="match status" value="1"/>
</dbReference>
<comment type="similarity">
    <text evidence="1 7">Belongs to the NMD3 family.</text>
</comment>
<comment type="subcellular location">
    <subcellularLocation>
        <location evidence="7">Cytoplasm</location>
    </subcellularLocation>
    <subcellularLocation>
        <location evidence="7">Nucleus</location>
    </subcellularLocation>
</comment>
<comment type="function">
    <text evidence="7">Acts as an adapter for the XPO1/CRM1-mediated export of the 60S ribosomal subunit.</text>
</comment>
<sequence>MEAGLAICCLCGSNMPHNPSGMCLNCLKSRVDITQEIQKECTVHFCRNCGRYLRPPWMHIELESQDMLQLCLKKIKGLNKVKLIDANFLYTEPHSRRLRLKLAVQKEVHRDTTLEQTFLVEFIVQNLQCDDCQRSFTPHTWIAKVQARQRVTHQRTFYYLEQLLLKHGLNNKVTAVKQIDKGLDFEFFNKSHAGRFIDFLHSYIPIQVKQSKFLVSHDASNNTYKYKYTYLAEIAQICKDDLLVLPKEHNAGGVGPLVLCYKVTNIIHVINPYTMRRMDIPNEKFWKHPFTAFASSSQLSEFIVLDIEEERNYGKNTESMEVETTSNSNISFNKYINRKFKQIEVEVARADRVGVPGNSFHVKTHLGHILRVGDSVLGYDLQAMVSNSAEQDSLPRDFPDVLLVKKIYPDLNKPNRKRLFKLNRMNIEAEKEPNHEEYEEFLNEVEADPEIRANIVLYKNEAANPEEAKIDDDTFPTVQLEELISHLTIHDKAEENEEEDEDED</sequence>
<dbReference type="InterPro" id="IPR048899">
    <property type="entry name" value="NMD_SH3"/>
</dbReference>
<dbReference type="Pfam" id="PF04981">
    <property type="entry name" value="NMD3"/>
    <property type="match status" value="1"/>
</dbReference>
<evidence type="ECO:0000259" key="8">
    <source>
        <dbReference type="Pfam" id="PF04981"/>
    </source>
</evidence>
<keyword evidence="6 7" id="KW-0539">Nucleus</keyword>
<keyword evidence="12" id="KW-1185">Reference proteome</keyword>
<dbReference type="GO" id="GO:0000055">
    <property type="term" value="P:ribosomal large subunit export from nucleus"/>
    <property type="evidence" value="ECO:0007669"/>
    <property type="project" value="TreeGrafter"/>
</dbReference>
<dbReference type="GO" id="GO:0043023">
    <property type="term" value="F:ribosomal large subunit binding"/>
    <property type="evidence" value="ECO:0007669"/>
    <property type="project" value="InterPro"/>
</dbReference>
<dbReference type="EMBL" id="CAJZBQ010000018">
    <property type="protein sequence ID" value="CAG9317855.1"/>
    <property type="molecule type" value="Genomic_DNA"/>
</dbReference>
<evidence type="ECO:0000259" key="10">
    <source>
        <dbReference type="Pfam" id="PF21193"/>
    </source>
</evidence>
<evidence type="ECO:0000313" key="12">
    <source>
        <dbReference type="Proteomes" id="UP001162131"/>
    </source>
</evidence>
<evidence type="ECO:0000256" key="1">
    <source>
        <dbReference type="ARBA" id="ARBA00009794"/>
    </source>
</evidence>
<gene>
    <name evidence="11" type="ORF">BSTOLATCC_MIC19095</name>
</gene>
<organism evidence="11 12">
    <name type="scientific">Blepharisma stoltei</name>
    <dbReference type="NCBI Taxonomy" id="1481888"/>
    <lineage>
        <taxon>Eukaryota</taxon>
        <taxon>Sar</taxon>
        <taxon>Alveolata</taxon>
        <taxon>Ciliophora</taxon>
        <taxon>Postciliodesmatophora</taxon>
        <taxon>Heterotrichea</taxon>
        <taxon>Heterotrichida</taxon>
        <taxon>Blepharismidae</taxon>
        <taxon>Blepharisma</taxon>
    </lineage>
</organism>
<name>A0AAU9IUY6_9CILI</name>
<dbReference type="Proteomes" id="UP001162131">
    <property type="component" value="Unassembled WGS sequence"/>
</dbReference>
<dbReference type="InterPro" id="IPR048898">
    <property type="entry name" value="OB_NMD3"/>
</dbReference>
<accession>A0AAU9IUY6</accession>
<evidence type="ECO:0000256" key="5">
    <source>
        <dbReference type="ARBA" id="ARBA00022927"/>
    </source>
</evidence>
<dbReference type="AlphaFoldDB" id="A0AAU9IUY6"/>
<dbReference type="InterPro" id="IPR039768">
    <property type="entry name" value="Nmd3"/>
</dbReference>
<dbReference type="GO" id="GO:0005737">
    <property type="term" value="C:cytoplasm"/>
    <property type="evidence" value="ECO:0007669"/>
    <property type="project" value="UniProtKB-SubCell"/>
</dbReference>